<dbReference type="Proteomes" id="UP001162156">
    <property type="component" value="Unassembled WGS sequence"/>
</dbReference>
<dbReference type="EMBL" id="JANEYF010005305">
    <property type="protein sequence ID" value="KAJ8928629.1"/>
    <property type="molecule type" value="Genomic_DNA"/>
</dbReference>
<organism evidence="1 2">
    <name type="scientific">Rhamnusium bicolor</name>
    <dbReference type="NCBI Taxonomy" id="1586634"/>
    <lineage>
        <taxon>Eukaryota</taxon>
        <taxon>Metazoa</taxon>
        <taxon>Ecdysozoa</taxon>
        <taxon>Arthropoda</taxon>
        <taxon>Hexapoda</taxon>
        <taxon>Insecta</taxon>
        <taxon>Pterygota</taxon>
        <taxon>Neoptera</taxon>
        <taxon>Endopterygota</taxon>
        <taxon>Coleoptera</taxon>
        <taxon>Polyphaga</taxon>
        <taxon>Cucujiformia</taxon>
        <taxon>Chrysomeloidea</taxon>
        <taxon>Cerambycidae</taxon>
        <taxon>Lepturinae</taxon>
        <taxon>Rhagiini</taxon>
        <taxon>Rhamnusium</taxon>
    </lineage>
</organism>
<name>A0AAV8WPG3_9CUCU</name>
<dbReference type="AlphaFoldDB" id="A0AAV8WPG3"/>
<gene>
    <name evidence="1" type="ORF">NQ314_018781</name>
</gene>
<comment type="caution">
    <text evidence="1">The sequence shown here is derived from an EMBL/GenBank/DDBJ whole genome shotgun (WGS) entry which is preliminary data.</text>
</comment>
<accession>A0AAV8WPG3</accession>
<evidence type="ECO:0000313" key="2">
    <source>
        <dbReference type="Proteomes" id="UP001162156"/>
    </source>
</evidence>
<reference evidence="1" key="1">
    <citation type="journal article" date="2023" name="Insect Mol. Biol.">
        <title>Genome sequencing provides insights into the evolution of gene families encoding plant cell wall-degrading enzymes in longhorned beetles.</title>
        <authorList>
            <person name="Shin N.R."/>
            <person name="Okamura Y."/>
            <person name="Kirsch R."/>
            <person name="Pauchet Y."/>
        </authorList>
    </citation>
    <scope>NUCLEOTIDE SEQUENCE</scope>
    <source>
        <strain evidence="1">RBIC_L_NR</strain>
    </source>
</reference>
<protein>
    <recommendedName>
        <fullName evidence="3">DDE Tnp4 domain-containing protein</fullName>
    </recommendedName>
</protein>
<evidence type="ECO:0008006" key="3">
    <source>
        <dbReference type="Google" id="ProtNLM"/>
    </source>
</evidence>
<proteinExistence type="predicted"/>
<evidence type="ECO:0000313" key="1">
    <source>
        <dbReference type="EMBL" id="KAJ8928629.1"/>
    </source>
</evidence>
<sequence length="124" mass="14051">MFRNRKGFSSFNVQAICDHNLKVQDTVCRWPGLSRDSTLFNNSRLLGIRLDVHKVEAIVVACAVLHNIECQANEPELEVDQNVQDAIQVSNSLNLDDPPDIHIGFNLNNVARYNLITQYFQGLL</sequence>
<keyword evidence="2" id="KW-1185">Reference proteome</keyword>